<evidence type="ECO:0000256" key="3">
    <source>
        <dbReference type="ARBA" id="ARBA00022723"/>
    </source>
</evidence>
<dbReference type="PROSITE" id="PS01249">
    <property type="entry name" value="HYPA"/>
    <property type="match status" value="1"/>
</dbReference>
<dbReference type="InterPro" id="IPR000688">
    <property type="entry name" value="HypA/HybF"/>
</dbReference>
<dbReference type="HAMAP" id="MF_00213">
    <property type="entry name" value="HypA_HybF"/>
    <property type="match status" value="1"/>
</dbReference>
<evidence type="ECO:0000256" key="1">
    <source>
        <dbReference type="ARBA" id="ARBA00010748"/>
    </source>
</evidence>
<keyword evidence="4 5" id="KW-0862">Zinc</keyword>
<gene>
    <name evidence="5 6" type="primary">hypA</name>
    <name evidence="6" type="ORF">PQJ73_05900</name>
</gene>
<evidence type="ECO:0000313" key="6">
    <source>
        <dbReference type="EMBL" id="MDC7785210.1"/>
    </source>
</evidence>
<evidence type="ECO:0000256" key="4">
    <source>
        <dbReference type="ARBA" id="ARBA00022833"/>
    </source>
</evidence>
<dbReference type="Gene3D" id="3.30.2320.80">
    <property type="match status" value="1"/>
</dbReference>
<comment type="similarity">
    <text evidence="1 5">Belongs to the HypA/HybF family.</text>
</comment>
<name>A0ABT5J842_RHOTP</name>
<dbReference type="EMBL" id="JAQQLI010000006">
    <property type="protein sequence ID" value="MDC7785210.1"/>
    <property type="molecule type" value="Genomic_DNA"/>
</dbReference>
<accession>A0ABT5J842</accession>
<reference evidence="6" key="2">
    <citation type="submission" date="2023-02" db="EMBL/GenBank/DDBJ databases">
        <authorList>
            <person name="Rayyan A."/>
            <person name="Meyer T."/>
            <person name="Kyndt J.A."/>
        </authorList>
    </citation>
    <scope>NUCLEOTIDE SEQUENCE</scope>
    <source>
        <strain evidence="6">DSM 9987</strain>
    </source>
</reference>
<feature type="binding site" evidence="5">
    <location>
        <position position="89"/>
    </location>
    <ligand>
        <name>Zn(2+)</name>
        <dbReference type="ChEBI" id="CHEBI:29105"/>
    </ligand>
</feature>
<dbReference type="PANTHER" id="PTHR34535">
    <property type="entry name" value="HYDROGENASE MATURATION FACTOR HYPA"/>
    <property type="match status" value="1"/>
</dbReference>
<proteinExistence type="inferred from homology"/>
<comment type="caution">
    <text evidence="6">The sequence shown here is derived from an EMBL/GenBank/DDBJ whole genome shotgun (WGS) entry which is preliminary data.</text>
</comment>
<dbReference type="RefSeq" id="WP_272776056.1">
    <property type="nucleotide sequence ID" value="NZ_JAQQLI010000006.1"/>
</dbReference>
<protein>
    <recommendedName>
        <fullName evidence="5">Hydrogenase maturation factor HypA</fullName>
    </recommendedName>
</protein>
<dbReference type="NCBIfam" id="TIGR00100">
    <property type="entry name" value="hypA"/>
    <property type="match status" value="1"/>
</dbReference>
<feature type="binding site" evidence="5">
    <location>
        <position position="73"/>
    </location>
    <ligand>
        <name>Zn(2+)</name>
        <dbReference type="ChEBI" id="CHEBI:29105"/>
    </ligand>
</feature>
<comment type="function">
    <text evidence="5">Involved in the maturation of [NiFe] hydrogenases. Required for nickel insertion into the metal center of the hydrogenase.</text>
</comment>
<reference evidence="6" key="1">
    <citation type="journal article" date="2023" name="Microbiol Resour">
        <title>Genome Sequences of Rhodoplanes serenus and Two Thermotolerant Strains, Rhodoplanes tepidamans and 'Rhodoplanes cryptolactis,' Further Refine the Genus.</title>
        <authorList>
            <person name="Rayyan A.A."/>
            <person name="Kyndt J.A."/>
        </authorList>
    </citation>
    <scope>NUCLEOTIDE SEQUENCE</scope>
    <source>
        <strain evidence="6">DSM 9987</strain>
    </source>
</reference>
<feature type="binding site" evidence="5">
    <location>
        <position position="76"/>
    </location>
    <ligand>
        <name>Zn(2+)</name>
        <dbReference type="ChEBI" id="CHEBI:29105"/>
    </ligand>
</feature>
<evidence type="ECO:0000256" key="2">
    <source>
        <dbReference type="ARBA" id="ARBA00022596"/>
    </source>
</evidence>
<dbReference type="Proteomes" id="UP001165652">
    <property type="component" value="Unassembled WGS sequence"/>
</dbReference>
<keyword evidence="3 5" id="KW-0479">Metal-binding</keyword>
<dbReference type="InterPro" id="IPR020538">
    <property type="entry name" value="Hydgase_Ni_incorp_HypA/HybF_CS"/>
</dbReference>
<feature type="binding site" evidence="5">
    <location>
        <position position="2"/>
    </location>
    <ligand>
        <name>Ni(2+)</name>
        <dbReference type="ChEBI" id="CHEBI:49786"/>
    </ligand>
</feature>
<evidence type="ECO:0000313" key="7">
    <source>
        <dbReference type="Proteomes" id="UP001165652"/>
    </source>
</evidence>
<dbReference type="PIRSF" id="PIRSF004761">
    <property type="entry name" value="Hydrgn_mat_HypA"/>
    <property type="match status" value="1"/>
</dbReference>
<feature type="binding site" evidence="5">
    <location>
        <position position="92"/>
    </location>
    <ligand>
        <name>Zn(2+)</name>
        <dbReference type="ChEBI" id="CHEBI:29105"/>
    </ligand>
</feature>
<evidence type="ECO:0000256" key="5">
    <source>
        <dbReference type="HAMAP-Rule" id="MF_00213"/>
    </source>
</evidence>
<sequence length="131" mass="13744">MHEAAVVDGLIRILVDRAAGAGIARIVSVKVVIGRLRGLDPRQIRGCFEILAEGTVAEGARLDVVAVETAARCRTCGRDYAVPRFRFVCPACGGSDADVTHGRELHVESFEGIGAAADIGTHDDARGHAAP</sequence>
<keyword evidence="2 5" id="KW-0533">Nickel</keyword>
<dbReference type="Pfam" id="PF01155">
    <property type="entry name" value="HypA"/>
    <property type="match status" value="1"/>
</dbReference>
<organism evidence="6 7">
    <name type="scientific">Rhodoplanes tepidamans</name>
    <name type="common">Rhodoplanes cryptolactis</name>
    <dbReference type="NCBI Taxonomy" id="200616"/>
    <lineage>
        <taxon>Bacteria</taxon>
        <taxon>Pseudomonadati</taxon>
        <taxon>Pseudomonadota</taxon>
        <taxon>Alphaproteobacteria</taxon>
        <taxon>Hyphomicrobiales</taxon>
        <taxon>Nitrobacteraceae</taxon>
        <taxon>Rhodoplanes</taxon>
    </lineage>
</organism>
<dbReference type="PANTHER" id="PTHR34535:SF3">
    <property type="entry name" value="HYDROGENASE MATURATION FACTOR HYPA"/>
    <property type="match status" value="1"/>
</dbReference>
<keyword evidence="7" id="KW-1185">Reference proteome</keyword>